<evidence type="ECO:0000313" key="1">
    <source>
        <dbReference type="EMBL" id="MCD7473199.1"/>
    </source>
</evidence>
<evidence type="ECO:0000313" key="2">
    <source>
        <dbReference type="Proteomes" id="UP000823775"/>
    </source>
</evidence>
<organism evidence="1 2">
    <name type="scientific">Datura stramonium</name>
    <name type="common">Jimsonweed</name>
    <name type="synonym">Common thornapple</name>
    <dbReference type="NCBI Taxonomy" id="4076"/>
    <lineage>
        <taxon>Eukaryota</taxon>
        <taxon>Viridiplantae</taxon>
        <taxon>Streptophyta</taxon>
        <taxon>Embryophyta</taxon>
        <taxon>Tracheophyta</taxon>
        <taxon>Spermatophyta</taxon>
        <taxon>Magnoliopsida</taxon>
        <taxon>eudicotyledons</taxon>
        <taxon>Gunneridae</taxon>
        <taxon>Pentapetalae</taxon>
        <taxon>asterids</taxon>
        <taxon>lamiids</taxon>
        <taxon>Solanales</taxon>
        <taxon>Solanaceae</taxon>
        <taxon>Solanoideae</taxon>
        <taxon>Datureae</taxon>
        <taxon>Datura</taxon>
    </lineage>
</organism>
<keyword evidence="2" id="KW-1185">Reference proteome</keyword>
<protein>
    <submittedName>
        <fullName evidence="1">Uncharacterized protein</fullName>
    </submittedName>
</protein>
<dbReference type="Proteomes" id="UP000823775">
    <property type="component" value="Unassembled WGS sequence"/>
</dbReference>
<sequence>NSTEVRAPRAHCTLGGQHLVPDIAPKTYRITRCIALKEGRLTPVVSLECWRLASRGTARMGVA</sequence>
<comment type="caution">
    <text evidence="1">The sequence shown here is derived from an EMBL/GenBank/DDBJ whole genome shotgun (WGS) entry which is preliminary data.</text>
</comment>
<feature type="non-terminal residue" evidence="1">
    <location>
        <position position="1"/>
    </location>
</feature>
<name>A0ABS8TRX0_DATST</name>
<accession>A0ABS8TRX0</accession>
<reference evidence="1 2" key="1">
    <citation type="journal article" date="2021" name="BMC Genomics">
        <title>Datura genome reveals duplications of psychoactive alkaloid biosynthetic genes and high mutation rate following tissue culture.</title>
        <authorList>
            <person name="Rajewski A."/>
            <person name="Carter-House D."/>
            <person name="Stajich J."/>
            <person name="Litt A."/>
        </authorList>
    </citation>
    <scope>NUCLEOTIDE SEQUENCE [LARGE SCALE GENOMIC DNA]</scope>
    <source>
        <strain evidence="1">AR-01</strain>
    </source>
</reference>
<gene>
    <name evidence="1" type="ORF">HAX54_014854</name>
</gene>
<dbReference type="EMBL" id="JACEIK010001933">
    <property type="protein sequence ID" value="MCD7473199.1"/>
    <property type="molecule type" value="Genomic_DNA"/>
</dbReference>
<feature type="non-terminal residue" evidence="1">
    <location>
        <position position="63"/>
    </location>
</feature>
<proteinExistence type="predicted"/>